<dbReference type="STRING" id="1851148.SMSP2_02749"/>
<sequence>MFCKNCGKQIEDGSKFCPECGESQYGHQPSEPDSVQAQKKLIYYGTLASLAGIIIGIYIKQIHIVVVSALGFMVGAFKINELRKR</sequence>
<feature type="transmembrane region" description="Helical" evidence="1">
    <location>
        <begin position="64"/>
        <end position="80"/>
    </location>
</feature>
<dbReference type="Proteomes" id="UP000188181">
    <property type="component" value="Chromosome"/>
</dbReference>
<dbReference type="AlphaFoldDB" id="A0A1R7T660"/>
<keyword evidence="1" id="KW-0812">Transmembrane</keyword>
<name>A0A1R7T660_9BACT</name>
<evidence type="ECO:0000313" key="4">
    <source>
        <dbReference type="Proteomes" id="UP000188181"/>
    </source>
</evidence>
<dbReference type="InterPro" id="IPR026870">
    <property type="entry name" value="Zinc_ribbon_dom"/>
</dbReference>
<dbReference type="EMBL" id="CP019646">
    <property type="protein sequence ID" value="AQQ72366.1"/>
    <property type="molecule type" value="Genomic_DNA"/>
</dbReference>
<accession>A0A1R7T660</accession>
<dbReference type="KEGG" id="pbas:SMSP2_02749"/>
<dbReference type="Pfam" id="PF13240">
    <property type="entry name" value="Zn_Ribbon_1"/>
    <property type="match status" value="1"/>
</dbReference>
<evidence type="ECO:0000313" key="3">
    <source>
        <dbReference type="EMBL" id="AQQ72366.1"/>
    </source>
</evidence>
<dbReference type="OrthoDB" id="1089784at2"/>
<keyword evidence="4" id="KW-1185">Reference proteome</keyword>
<keyword evidence="1" id="KW-1133">Transmembrane helix</keyword>
<gene>
    <name evidence="3" type="ORF">SMSP2_02749</name>
</gene>
<feature type="domain" description="Zinc-ribbon" evidence="2">
    <location>
        <begin position="2"/>
        <end position="21"/>
    </location>
</feature>
<organism evidence="3 4">
    <name type="scientific">Limihaloglobus sulfuriphilus</name>
    <dbReference type="NCBI Taxonomy" id="1851148"/>
    <lineage>
        <taxon>Bacteria</taxon>
        <taxon>Pseudomonadati</taxon>
        <taxon>Planctomycetota</taxon>
        <taxon>Phycisphaerae</taxon>
        <taxon>Sedimentisphaerales</taxon>
        <taxon>Sedimentisphaeraceae</taxon>
        <taxon>Limihaloglobus</taxon>
    </lineage>
</organism>
<keyword evidence="1" id="KW-0472">Membrane</keyword>
<feature type="transmembrane region" description="Helical" evidence="1">
    <location>
        <begin position="41"/>
        <end position="58"/>
    </location>
</feature>
<dbReference type="RefSeq" id="WP_146684564.1">
    <property type="nucleotide sequence ID" value="NZ_CP019646.1"/>
</dbReference>
<proteinExistence type="predicted"/>
<evidence type="ECO:0000259" key="2">
    <source>
        <dbReference type="Pfam" id="PF13240"/>
    </source>
</evidence>
<protein>
    <submittedName>
        <fullName evidence="3">Putative membrane protein</fullName>
    </submittedName>
</protein>
<reference evidence="4" key="1">
    <citation type="submission" date="2017-02" db="EMBL/GenBank/DDBJ databases">
        <title>Comparative genomics and description of representatives of a novel lineage of planctomycetes thriving in anoxic sediments.</title>
        <authorList>
            <person name="Spring S."/>
            <person name="Bunk B."/>
            <person name="Sproer C."/>
        </authorList>
    </citation>
    <scope>NUCLEOTIDE SEQUENCE [LARGE SCALE GENOMIC DNA]</scope>
    <source>
        <strain evidence="4">SM-Chi-D1</strain>
    </source>
</reference>
<evidence type="ECO:0000256" key="1">
    <source>
        <dbReference type="SAM" id="Phobius"/>
    </source>
</evidence>